<organism evidence="3 4">
    <name type="scientific">Aphanomyces stellatus</name>
    <dbReference type="NCBI Taxonomy" id="120398"/>
    <lineage>
        <taxon>Eukaryota</taxon>
        <taxon>Sar</taxon>
        <taxon>Stramenopiles</taxon>
        <taxon>Oomycota</taxon>
        <taxon>Saprolegniomycetes</taxon>
        <taxon>Saprolegniales</taxon>
        <taxon>Verrucalvaceae</taxon>
        <taxon>Aphanomyces</taxon>
    </lineage>
</organism>
<accession>A0A485LKE0</accession>
<feature type="domain" description="TIR" evidence="1">
    <location>
        <begin position="70"/>
        <end position="186"/>
    </location>
</feature>
<protein>
    <submittedName>
        <fullName evidence="3">Aste57867_22543 protein</fullName>
    </submittedName>
</protein>
<evidence type="ECO:0000313" key="3">
    <source>
        <dbReference type="EMBL" id="VFT99203.1"/>
    </source>
</evidence>
<dbReference type="InterPro" id="IPR000157">
    <property type="entry name" value="TIR_dom"/>
</dbReference>
<dbReference type="GO" id="GO:0007165">
    <property type="term" value="P:signal transduction"/>
    <property type="evidence" value="ECO:0007669"/>
    <property type="project" value="InterPro"/>
</dbReference>
<dbReference type="Gene3D" id="3.40.50.10140">
    <property type="entry name" value="Toll/interleukin-1 receptor homology (TIR) domain"/>
    <property type="match status" value="1"/>
</dbReference>
<dbReference type="AlphaFoldDB" id="A0A485LKE0"/>
<dbReference type="Proteomes" id="UP000332933">
    <property type="component" value="Unassembled WGS sequence"/>
</dbReference>
<dbReference type="InterPro" id="IPR013761">
    <property type="entry name" value="SAM/pointed_sf"/>
</dbReference>
<gene>
    <name evidence="3" type="primary">Aste57867_22543</name>
    <name evidence="2" type="ORF">As57867_022473</name>
    <name evidence="3" type="ORF">ASTE57867_22543</name>
</gene>
<dbReference type="Pfam" id="PF13676">
    <property type="entry name" value="TIR_2"/>
    <property type="match status" value="1"/>
</dbReference>
<keyword evidence="4" id="KW-1185">Reference proteome</keyword>
<dbReference type="OrthoDB" id="74439at2759"/>
<dbReference type="SUPFAM" id="SSF52200">
    <property type="entry name" value="Toll/Interleukin receptor TIR domain"/>
    <property type="match status" value="1"/>
</dbReference>
<evidence type="ECO:0000259" key="1">
    <source>
        <dbReference type="Pfam" id="PF13676"/>
    </source>
</evidence>
<sequence length="786" mass="87075">MGSAASVDQLPDTCSKEECQTRYGDLFNETEWQKYAVNGTMTRDTLANAFADLTDAFLTHDWGTDGSTHKKVSTINKLLKARGITTWFDEEKMEGNVKKQMIHGIDNARVIVVFVTQRYIDKVGGSNAEDNCQLEFNYAARRKTASKMIPVLIDSTPSLKNPATWTGEVGFVLGGHLYLDLSNAFNDEQLLATRIDELIGKINGIGGVPIGQRFGSVVESKETSRKSSSVNLGPTAAPPMMPTSTVPLASLTKEHVAAMLNALTCSKYSAAFLENDITGEVLMGAAEVNDIKEMGVALSAKARMLFDKITEFKASGVPTSLFSTDATSAADLPSGRPVAVQPGATNEQLAFERRLSEWLPSDWIKLYDYKLEENGKNSASSHILKWPEPPCSLSISSGLFLNGNFKDDAAKDSKLLDLESLGGRMDKADFLLAFKLKVVQGNCTPLSAGRHPWFAIDITSDMCLVVAFNDDGIRHIVRKEGQPLVLPTEQWLDIGIFMCLKRRLVQVAVGTAMMDPIELGSSFAFKINEKYSRDNQLTLARREGYPKMFHGYLRAIELYSSRPASREYLPIPTRDEVVHAKQTAYQHEFVQGMKCLVNFAALNKDVKDIVQGSSLDLPSTGFLHTEHGAYFDGDFRDDVDNKWSVARIAKFEHELKQHHFVFSIEMALLGHGWMLCIGAHNRWFTVCVRYDWTLEIFVNDCAARNICCVNKEPAPLTKGAWTLVSIKMDGNNIDVALNGERMDRIELGDDFAFNGVEGEDGDMRLMNYTYGGCIHGFVKSVAVWSG</sequence>
<name>A0A485LKE0_9STRA</name>
<dbReference type="SUPFAM" id="SSF47769">
    <property type="entry name" value="SAM/Pointed domain"/>
    <property type="match status" value="1"/>
</dbReference>
<evidence type="ECO:0000313" key="4">
    <source>
        <dbReference type="Proteomes" id="UP000332933"/>
    </source>
</evidence>
<dbReference type="Gene3D" id="1.10.150.50">
    <property type="entry name" value="Transcription Factor, Ets-1"/>
    <property type="match status" value="1"/>
</dbReference>
<evidence type="ECO:0000313" key="2">
    <source>
        <dbReference type="EMBL" id="KAF0685614.1"/>
    </source>
</evidence>
<reference evidence="2" key="2">
    <citation type="submission" date="2019-06" db="EMBL/GenBank/DDBJ databases">
        <title>Genomics analysis of Aphanomyces spp. identifies a new class of oomycete effector associated with host adaptation.</title>
        <authorList>
            <person name="Gaulin E."/>
        </authorList>
    </citation>
    <scope>NUCLEOTIDE SEQUENCE</scope>
    <source>
        <strain evidence="2">CBS 578.67</strain>
    </source>
</reference>
<dbReference type="EMBL" id="CAADRA010007093">
    <property type="protein sequence ID" value="VFT99203.1"/>
    <property type="molecule type" value="Genomic_DNA"/>
</dbReference>
<reference evidence="3 4" key="1">
    <citation type="submission" date="2019-03" db="EMBL/GenBank/DDBJ databases">
        <authorList>
            <person name="Gaulin E."/>
            <person name="Dumas B."/>
        </authorList>
    </citation>
    <scope>NUCLEOTIDE SEQUENCE [LARGE SCALE GENOMIC DNA]</scope>
    <source>
        <strain evidence="3">CBS 568.67</strain>
    </source>
</reference>
<proteinExistence type="predicted"/>
<dbReference type="PANTHER" id="PTHR46270:SF2">
    <property type="entry name" value="TIR DOMAIN-CONTAINING PROTEIN"/>
    <property type="match status" value="1"/>
</dbReference>
<dbReference type="PANTHER" id="PTHR46270">
    <property type="entry name" value="ARMADILLO-TYPE FOLD-RELATED"/>
    <property type="match status" value="1"/>
</dbReference>
<dbReference type="EMBL" id="VJMH01007067">
    <property type="protein sequence ID" value="KAF0685614.1"/>
    <property type="molecule type" value="Genomic_DNA"/>
</dbReference>
<dbReference type="InterPro" id="IPR035897">
    <property type="entry name" value="Toll_tir_struct_dom_sf"/>
</dbReference>